<dbReference type="EMBL" id="LXQA011015610">
    <property type="protein sequence ID" value="MCI81295.1"/>
    <property type="molecule type" value="Genomic_DNA"/>
</dbReference>
<accession>A0A392V2W3</accession>
<organism evidence="1 2">
    <name type="scientific">Trifolium medium</name>
    <dbReference type="NCBI Taxonomy" id="97028"/>
    <lineage>
        <taxon>Eukaryota</taxon>
        <taxon>Viridiplantae</taxon>
        <taxon>Streptophyta</taxon>
        <taxon>Embryophyta</taxon>
        <taxon>Tracheophyta</taxon>
        <taxon>Spermatophyta</taxon>
        <taxon>Magnoliopsida</taxon>
        <taxon>eudicotyledons</taxon>
        <taxon>Gunneridae</taxon>
        <taxon>Pentapetalae</taxon>
        <taxon>rosids</taxon>
        <taxon>fabids</taxon>
        <taxon>Fabales</taxon>
        <taxon>Fabaceae</taxon>
        <taxon>Papilionoideae</taxon>
        <taxon>50 kb inversion clade</taxon>
        <taxon>NPAAA clade</taxon>
        <taxon>Hologalegina</taxon>
        <taxon>IRL clade</taxon>
        <taxon>Trifolieae</taxon>
        <taxon>Trifolium</taxon>
    </lineage>
</organism>
<sequence length="40" mass="4463">MVVKTAEEGEHEKDLADILTSVRRYDMRLNPAKGSFGVQA</sequence>
<dbReference type="AlphaFoldDB" id="A0A392V2W3"/>
<evidence type="ECO:0000313" key="1">
    <source>
        <dbReference type="EMBL" id="MCI81295.1"/>
    </source>
</evidence>
<name>A0A392V2W3_9FABA</name>
<protein>
    <submittedName>
        <fullName evidence="1">Uncharacterized protein</fullName>
    </submittedName>
</protein>
<feature type="non-terminal residue" evidence="1">
    <location>
        <position position="40"/>
    </location>
</feature>
<proteinExistence type="predicted"/>
<evidence type="ECO:0000313" key="2">
    <source>
        <dbReference type="Proteomes" id="UP000265520"/>
    </source>
</evidence>
<reference evidence="1 2" key="1">
    <citation type="journal article" date="2018" name="Front. Plant Sci.">
        <title>Red Clover (Trifolium pratense) and Zigzag Clover (T. medium) - A Picture of Genomic Similarities and Differences.</title>
        <authorList>
            <person name="Dluhosova J."/>
            <person name="Istvanek J."/>
            <person name="Nedelnik J."/>
            <person name="Repkova J."/>
        </authorList>
    </citation>
    <scope>NUCLEOTIDE SEQUENCE [LARGE SCALE GENOMIC DNA]</scope>
    <source>
        <strain evidence="2">cv. 10/8</strain>
        <tissue evidence="1">Leaf</tissue>
    </source>
</reference>
<comment type="caution">
    <text evidence="1">The sequence shown here is derived from an EMBL/GenBank/DDBJ whole genome shotgun (WGS) entry which is preliminary data.</text>
</comment>
<keyword evidence="2" id="KW-1185">Reference proteome</keyword>
<dbReference type="Proteomes" id="UP000265520">
    <property type="component" value="Unassembled WGS sequence"/>
</dbReference>